<evidence type="ECO:0000256" key="2">
    <source>
        <dbReference type="ARBA" id="ARBA00022723"/>
    </source>
</evidence>
<name>A0A255YRF2_9SPHN</name>
<keyword evidence="7" id="KW-1185">Reference proteome</keyword>
<dbReference type="PANTHER" id="PTHR33337:SF40">
    <property type="entry name" value="CENP-V_GFA DOMAIN-CONTAINING PROTEIN-RELATED"/>
    <property type="match status" value="1"/>
</dbReference>
<evidence type="ECO:0000256" key="4">
    <source>
        <dbReference type="ARBA" id="ARBA00023239"/>
    </source>
</evidence>
<dbReference type="Gene3D" id="3.90.1590.10">
    <property type="entry name" value="glutathione-dependent formaldehyde- activating enzyme (gfa)"/>
    <property type="match status" value="1"/>
</dbReference>
<comment type="similarity">
    <text evidence="1">Belongs to the Gfa family.</text>
</comment>
<dbReference type="PROSITE" id="PS51891">
    <property type="entry name" value="CENP_V_GFA"/>
    <property type="match status" value="1"/>
</dbReference>
<accession>A0A255YRF2</accession>
<dbReference type="InterPro" id="IPR011057">
    <property type="entry name" value="Mss4-like_sf"/>
</dbReference>
<organism evidence="6 7">
    <name type="scientific">Sandarakinorhabdus cyanobacteriorum</name>
    <dbReference type="NCBI Taxonomy" id="1981098"/>
    <lineage>
        <taxon>Bacteria</taxon>
        <taxon>Pseudomonadati</taxon>
        <taxon>Pseudomonadota</taxon>
        <taxon>Alphaproteobacteria</taxon>
        <taxon>Sphingomonadales</taxon>
        <taxon>Sphingosinicellaceae</taxon>
        <taxon>Sandarakinorhabdus</taxon>
    </lineage>
</organism>
<dbReference type="AlphaFoldDB" id="A0A255YRF2"/>
<dbReference type="Proteomes" id="UP000216991">
    <property type="component" value="Unassembled WGS sequence"/>
</dbReference>
<dbReference type="GO" id="GO:0046872">
    <property type="term" value="F:metal ion binding"/>
    <property type="evidence" value="ECO:0007669"/>
    <property type="project" value="UniProtKB-KW"/>
</dbReference>
<proteinExistence type="inferred from homology"/>
<dbReference type="GO" id="GO:0016846">
    <property type="term" value="F:carbon-sulfur lyase activity"/>
    <property type="evidence" value="ECO:0007669"/>
    <property type="project" value="InterPro"/>
</dbReference>
<dbReference type="EMBL" id="NOXT01000087">
    <property type="protein sequence ID" value="OYQ31294.1"/>
    <property type="molecule type" value="Genomic_DNA"/>
</dbReference>
<feature type="domain" description="CENP-V/GFA" evidence="5">
    <location>
        <begin position="12"/>
        <end position="122"/>
    </location>
</feature>
<keyword evidence="2" id="KW-0479">Metal-binding</keyword>
<comment type="caution">
    <text evidence="6">The sequence shown here is derived from an EMBL/GenBank/DDBJ whole genome shotgun (WGS) entry which is preliminary data.</text>
</comment>
<dbReference type="Pfam" id="PF04828">
    <property type="entry name" value="GFA"/>
    <property type="match status" value="1"/>
</dbReference>
<evidence type="ECO:0000256" key="1">
    <source>
        <dbReference type="ARBA" id="ARBA00005495"/>
    </source>
</evidence>
<keyword evidence="4" id="KW-0456">Lyase</keyword>
<dbReference type="InterPro" id="IPR006913">
    <property type="entry name" value="CENP-V/GFA"/>
</dbReference>
<evidence type="ECO:0000313" key="6">
    <source>
        <dbReference type="EMBL" id="OYQ31294.1"/>
    </source>
</evidence>
<dbReference type="SUPFAM" id="SSF51316">
    <property type="entry name" value="Mss4-like"/>
    <property type="match status" value="1"/>
</dbReference>
<sequence length="144" mass="15264">MAGLGNGGGMNRHGQCLCGAVRVVLAAEPAMVNMCHCADCQRRSGSPFGMAVWLAESDVAISGETRAFDHASDKGRALTNRFCPRCGSTICYTAAINPGLIAIPAGLFADPDTPPPLRSVFEERRHKWVAVPDGTVRLPRGRDG</sequence>
<evidence type="ECO:0000259" key="5">
    <source>
        <dbReference type="PROSITE" id="PS51891"/>
    </source>
</evidence>
<evidence type="ECO:0000313" key="7">
    <source>
        <dbReference type="Proteomes" id="UP000216991"/>
    </source>
</evidence>
<dbReference type="PANTHER" id="PTHR33337">
    <property type="entry name" value="GFA DOMAIN-CONTAINING PROTEIN"/>
    <property type="match status" value="1"/>
</dbReference>
<protein>
    <recommendedName>
        <fullName evidence="5">CENP-V/GFA domain-containing protein</fullName>
    </recommendedName>
</protein>
<reference evidence="6 7" key="1">
    <citation type="submission" date="2017-07" db="EMBL/GenBank/DDBJ databases">
        <title>Sandarakinorhabdus cyanobacteriorum sp. nov., a novel bacterium isolated from cyanobacterial aggregates in a eutrophic lake.</title>
        <authorList>
            <person name="Cai H."/>
        </authorList>
    </citation>
    <scope>NUCLEOTIDE SEQUENCE [LARGE SCALE GENOMIC DNA]</scope>
    <source>
        <strain evidence="6 7">TH057</strain>
    </source>
</reference>
<gene>
    <name evidence="6" type="ORF">CHU93_04460</name>
</gene>
<evidence type="ECO:0000256" key="3">
    <source>
        <dbReference type="ARBA" id="ARBA00022833"/>
    </source>
</evidence>
<keyword evidence="3" id="KW-0862">Zinc</keyword>